<evidence type="ECO:0000259" key="2">
    <source>
        <dbReference type="Pfam" id="PF12697"/>
    </source>
</evidence>
<sequence>MTTFLLLPGAGGEAWYWDRVVPELTARGHEPVAVDLPADDETVGWADYTALALEALGGRPDPVVVAQSMGAYTGALVCAATKARRLVLVNPMIPAPGESAGRWWEATRQAEARAEAGFDGFDLERDFLHDMPDDLRADLRRGGRNQSERSFAEPYPLEAWPEVPTTVLAGADDRLFPLAFQRRVARERLGLDVVAVPGGHLNALSRPVEVAEALVAAVRAGERVGGWPATSPRSRCAGPTRTPTGT</sequence>
<dbReference type="PANTHER" id="PTHR37017">
    <property type="entry name" value="AB HYDROLASE-1 DOMAIN-CONTAINING PROTEIN-RELATED"/>
    <property type="match status" value="1"/>
</dbReference>
<gene>
    <name evidence="3" type="ORF">GCM10017577_12580</name>
</gene>
<dbReference type="PANTHER" id="PTHR37017:SF11">
    <property type="entry name" value="ESTERASE_LIPASE_THIOESTERASE DOMAIN-CONTAINING PROTEIN"/>
    <property type="match status" value="1"/>
</dbReference>
<reference evidence="3" key="2">
    <citation type="submission" date="2023-01" db="EMBL/GenBank/DDBJ databases">
        <authorList>
            <person name="Sun Q."/>
            <person name="Evtushenko L."/>
        </authorList>
    </citation>
    <scope>NUCLEOTIDE SEQUENCE</scope>
    <source>
        <strain evidence="3">VKM Ac-1069</strain>
    </source>
</reference>
<organism evidence="3 4">
    <name type="scientific">Pseudonocardia halophobica</name>
    <dbReference type="NCBI Taxonomy" id="29401"/>
    <lineage>
        <taxon>Bacteria</taxon>
        <taxon>Bacillati</taxon>
        <taxon>Actinomycetota</taxon>
        <taxon>Actinomycetes</taxon>
        <taxon>Pseudonocardiales</taxon>
        <taxon>Pseudonocardiaceae</taxon>
        <taxon>Pseudonocardia</taxon>
    </lineage>
</organism>
<dbReference type="Pfam" id="PF12697">
    <property type="entry name" value="Abhydrolase_6"/>
    <property type="match status" value="1"/>
</dbReference>
<accession>A0A9W6KYP4</accession>
<feature type="domain" description="AB hydrolase-1" evidence="2">
    <location>
        <begin position="4"/>
        <end position="213"/>
    </location>
</feature>
<feature type="region of interest" description="Disordered" evidence="1">
    <location>
        <begin position="226"/>
        <end position="246"/>
    </location>
</feature>
<keyword evidence="3" id="KW-0378">Hydrolase</keyword>
<dbReference type="GO" id="GO:0016787">
    <property type="term" value="F:hydrolase activity"/>
    <property type="evidence" value="ECO:0007669"/>
    <property type="project" value="UniProtKB-KW"/>
</dbReference>
<dbReference type="RefSeq" id="WP_063739703.1">
    <property type="nucleotide sequence ID" value="NZ_BAAAUZ010000011.1"/>
</dbReference>
<comment type="caution">
    <text evidence="3">The sequence shown here is derived from an EMBL/GenBank/DDBJ whole genome shotgun (WGS) entry which is preliminary data.</text>
</comment>
<reference evidence="3" key="1">
    <citation type="journal article" date="2014" name="Int. J. Syst. Evol. Microbiol.">
        <title>Complete genome sequence of Corynebacterium casei LMG S-19264T (=DSM 44701T), isolated from a smear-ripened cheese.</title>
        <authorList>
            <consortium name="US DOE Joint Genome Institute (JGI-PGF)"/>
            <person name="Walter F."/>
            <person name="Albersmeier A."/>
            <person name="Kalinowski J."/>
            <person name="Ruckert C."/>
        </authorList>
    </citation>
    <scope>NUCLEOTIDE SEQUENCE</scope>
    <source>
        <strain evidence="3">VKM Ac-1069</strain>
    </source>
</reference>
<evidence type="ECO:0000313" key="3">
    <source>
        <dbReference type="EMBL" id="GLL10118.1"/>
    </source>
</evidence>
<dbReference type="Gene3D" id="3.40.50.1820">
    <property type="entry name" value="alpha/beta hydrolase"/>
    <property type="match status" value="1"/>
</dbReference>
<dbReference type="InterPro" id="IPR052897">
    <property type="entry name" value="Sec-Metab_Biosynth_Hydrolase"/>
</dbReference>
<dbReference type="AlphaFoldDB" id="A0A9W6KYP4"/>
<dbReference type="EMBL" id="BSFQ01000003">
    <property type="protein sequence ID" value="GLL10118.1"/>
    <property type="molecule type" value="Genomic_DNA"/>
</dbReference>
<protein>
    <submittedName>
        <fullName evidence="3">Alpha/beta hydrolase</fullName>
    </submittedName>
</protein>
<dbReference type="InterPro" id="IPR029058">
    <property type="entry name" value="AB_hydrolase_fold"/>
</dbReference>
<evidence type="ECO:0000313" key="4">
    <source>
        <dbReference type="Proteomes" id="UP001143463"/>
    </source>
</evidence>
<keyword evidence="4" id="KW-1185">Reference proteome</keyword>
<dbReference type="SUPFAM" id="SSF53474">
    <property type="entry name" value="alpha/beta-Hydrolases"/>
    <property type="match status" value="1"/>
</dbReference>
<name>A0A9W6KYP4_9PSEU</name>
<evidence type="ECO:0000256" key="1">
    <source>
        <dbReference type="SAM" id="MobiDB-lite"/>
    </source>
</evidence>
<dbReference type="Proteomes" id="UP001143463">
    <property type="component" value="Unassembled WGS sequence"/>
</dbReference>
<proteinExistence type="predicted"/>
<dbReference type="InterPro" id="IPR000073">
    <property type="entry name" value="AB_hydrolase_1"/>
</dbReference>